<name>A0A386H1I4_9CLOT</name>
<dbReference type="GO" id="GO:0009307">
    <property type="term" value="P:DNA restriction-modification system"/>
    <property type="evidence" value="ECO:0007669"/>
    <property type="project" value="UniProtKB-KW"/>
</dbReference>
<evidence type="ECO:0000256" key="3">
    <source>
        <dbReference type="ARBA" id="ARBA00023125"/>
    </source>
</evidence>
<gene>
    <name evidence="5" type="ORF">D4Z93_02290</name>
</gene>
<dbReference type="Gene3D" id="1.10.287.1120">
    <property type="entry name" value="Bipartite methylase S protein"/>
    <property type="match status" value="1"/>
</dbReference>
<dbReference type="GO" id="GO:0003677">
    <property type="term" value="F:DNA binding"/>
    <property type="evidence" value="ECO:0007669"/>
    <property type="project" value="UniProtKB-KW"/>
</dbReference>
<evidence type="ECO:0000259" key="4">
    <source>
        <dbReference type="Pfam" id="PF01420"/>
    </source>
</evidence>
<comment type="similarity">
    <text evidence="1">Belongs to the type-I restriction system S methylase family.</text>
</comment>
<dbReference type="SUPFAM" id="SSF116734">
    <property type="entry name" value="DNA methylase specificity domain"/>
    <property type="match status" value="1"/>
</dbReference>
<keyword evidence="2" id="KW-0680">Restriction system</keyword>
<dbReference type="OrthoDB" id="9811611at2"/>
<feature type="domain" description="Type I restriction modification DNA specificity" evidence="4">
    <location>
        <begin position="45"/>
        <end position="169"/>
    </location>
</feature>
<dbReference type="Gene3D" id="3.90.220.20">
    <property type="entry name" value="DNA methylase specificity domains"/>
    <property type="match status" value="1"/>
</dbReference>
<evidence type="ECO:0000313" key="6">
    <source>
        <dbReference type="Proteomes" id="UP000266301"/>
    </source>
</evidence>
<dbReference type="KEGG" id="cfer:D4Z93_02290"/>
<organism evidence="5 6">
    <name type="scientific">Clostridium fermenticellae</name>
    <dbReference type="NCBI Taxonomy" id="2068654"/>
    <lineage>
        <taxon>Bacteria</taxon>
        <taxon>Bacillati</taxon>
        <taxon>Bacillota</taxon>
        <taxon>Clostridia</taxon>
        <taxon>Eubacteriales</taxon>
        <taxon>Clostridiaceae</taxon>
        <taxon>Clostridium</taxon>
    </lineage>
</organism>
<proteinExistence type="inferred from homology"/>
<keyword evidence="6" id="KW-1185">Reference proteome</keyword>
<sequence length="223" mass="25231">MVSYVILLSEVVFIHNCPVSNKNLEQQADALYQTFFSPKLGTQGEFVTLDEYCSIFTGKKNANASVDGGKYKFFTCAPDALQIDSYIYDGNAIIVSGNGAYTGRTRFYNGKFDLYQRTYACTLLDNVNPDFIFPLYWFVKLELSKKIMGGTRGSAIPYIVMNDLAKFEFIYNEETFATYLPIFKSLTEAIQANEFENENLVQIRDSLLPKLMSGELDVSDINL</sequence>
<protein>
    <recommendedName>
        <fullName evidence="4">Type I restriction modification DNA specificity domain-containing protein</fullName>
    </recommendedName>
</protein>
<dbReference type="EMBL" id="CP032416">
    <property type="protein sequence ID" value="AYD39428.1"/>
    <property type="molecule type" value="Genomic_DNA"/>
</dbReference>
<dbReference type="InterPro" id="IPR044946">
    <property type="entry name" value="Restrct_endonuc_typeI_TRD_sf"/>
</dbReference>
<reference evidence="5 6" key="1">
    <citation type="journal article" date="2019" name="Int. J. Syst. Evol. Microbiol.">
        <title>Clostridium fermenticellae sp. nov., isolated from the mud in a fermentation cellar for the production of the Chinese liquor, baijiu.</title>
        <authorList>
            <person name="Xu P.X."/>
            <person name="Chai L.J."/>
            <person name="Qiu T."/>
            <person name="Zhang X.J."/>
            <person name="Lu Z.M."/>
            <person name="Xiao C."/>
            <person name="Wang S.T."/>
            <person name="Shen C.H."/>
            <person name="Shi J.S."/>
            <person name="Xu Z.H."/>
        </authorList>
    </citation>
    <scope>NUCLEOTIDE SEQUENCE [LARGE SCALE GENOMIC DNA]</scope>
    <source>
        <strain evidence="5 6">JN500901</strain>
    </source>
</reference>
<evidence type="ECO:0000313" key="5">
    <source>
        <dbReference type="EMBL" id="AYD39428.1"/>
    </source>
</evidence>
<dbReference type="Proteomes" id="UP000266301">
    <property type="component" value="Chromosome"/>
</dbReference>
<keyword evidence="3" id="KW-0238">DNA-binding</keyword>
<evidence type="ECO:0000256" key="1">
    <source>
        <dbReference type="ARBA" id="ARBA00010923"/>
    </source>
</evidence>
<dbReference type="Pfam" id="PF01420">
    <property type="entry name" value="Methylase_S"/>
    <property type="match status" value="1"/>
</dbReference>
<dbReference type="REBASE" id="274545">
    <property type="entry name" value="S3.Csp901ORF2270P"/>
</dbReference>
<accession>A0A386H1I4</accession>
<dbReference type="AlphaFoldDB" id="A0A386H1I4"/>
<dbReference type="InterPro" id="IPR000055">
    <property type="entry name" value="Restrct_endonuc_typeI_TRD"/>
</dbReference>
<evidence type="ECO:0000256" key="2">
    <source>
        <dbReference type="ARBA" id="ARBA00022747"/>
    </source>
</evidence>